<evidence type="ECO:0000313" key="8">
    <source>
        <dbReference type="Proteomes" id="UP000199582"/>
    </source>
</evidence>
<dbReference type="GO" id="GO:0005737">
    <property type="term" value="C:cytoplasm"/>
    <property type="evidence" value="ECO:0007669"/>
    <property type="project" value="UniProtKB-SubCell"/>
</dbReference>
<dbReference type="SUPFAM" id="SSF53335">
    <property type="entry name" value="S-adenosyl-L-methionine-dependent methyltransferases"/>
    <property type="match status" value="1"/>
</dbReference>
<keyword evidence="7" id="KW-0689">Ribosomal protein</keyword>
<dbReference type="GO" id="GO:0016279">
    <property type="term" value="F:protein-lysine N-methyltransferase activity"/>
    <property type="evidence" value="ECO:0007669"/>
    <property type="project" value="RHEA"/>
</dbReference>
<comment type="function">
    <text evidence="6">Methylates ribosomal protein L11.</text>
</comment>
<dbReference type="GO" id="GO:0005840">
    <property type="term" value="C:ribosome"/>
    <property type="evidence" value="ECO:0007669"/>
    <property type="project" value="UniProtKB-KW"/>
</dbReference>
<protein>
    <recommendedName>
        <fullName evidence="6">Ribosomal protein L11 methyltransferase</fullName>
        <shortName evidence="6">L11 Mtase</shortName>
        <ecNumber evidence="6">2.1.1.-</ecNumber>
    </recommendedName>
</protein>
<sequence length="312" mass="33028">MKRSSRGWYPRPPNDPCRKPLIMPTYTALTILPDKADAEAIAEALEVLTPSPTGVGMFEIEDGSGLWEIGAYFDASPDHIALALLAAAHGARPFAISELPEVDWVAKVRRDLSPVVAGRFFVYGSHDADRVPAGCEPLLIEAAMAFGTGHHGTTLGCLRALDRLAEQGFVGRSVVDVGCGTAVLAMAAARIWPGVVLAGDIDEVAVEVAQANVLANGLAGRVDCVQAAGFDHPRLRAAAPFDLVFANILKGPLMALGPDVTSCLRPGGKVILSGLLKDQAEEVADVYSRLGNSLEHRADIGDWTTLVMQKSE</sequence>
<dbReference type="STRING" id="1287727.SAMN05443999_108164"/>
<feature type="binding site" evidence="6">
    <location>
        <position position="178"/>
    </location>
    <ligand>
        <name>S-adenosyl-L-methionine</name>
        <dbReference type="ChEBI" id="CHEBI:59789"/>
    </ligand>
</feature>
<evidence type="ECO:0000256" key="4">
    <source>
        <dbReference type="ARBA" id="ARBA00022679"/>
    </source>
</evidence>
<comment type="subcellular location">
    <subcellularLocation>
        <location evidence="6">Cytoplasm</location>
    </subcellularLocation>
</comment>
<dbReference type="Pfam" id="PF06325">
    <property type="entry name" value="PrmA"/>
    <property type="match status" value="1"/>
</dbReference>
<dbReference type="InterPro" id="IPR050078">
    <property type="entry name" value="Ribosomal_L11_MeTrfase_PrmA"/>
</dbReference>
<evidence type="ECO:0000256" key="5">
    <source>
        <dbReference type="ARBA" id="ARBA00022691"/>
    </source>
</evidence>
<evidence type="ECO:0000256" key="2">
    <source>
        <dbReference type="ARBA" id="ARBA00022490"/>
    </source>
</evidence>
<keyword evidence="3 6" id="KW-0489">Methyltransferase</keyword>
<dbReference type="GO" id="GO:0032259">
    <property type="term" value="P:methylation"/>
    <property type="evidence" value="ECO:0007669"/>
    <property type="project" value="UniProtKB-KW"/>
</dbReference>
<organism evidence="7 8">
    <name type="scientific">Roseovarius azorensis</name>
    <dbReference type="NCBI Taxonomy" id="1287727"/>
    <lineage>
        <taxon>Bacteria</taxon>
        <taxon>Pseudomonadati</taxon>
        <taxon>Pseudomonadota</taxon>
        <taxon>Alphaproteobacteria</taxon>
        <taxon>Rhodobacterales</taxon>
        <taxon>Roseobacteraceae</taxon>
        <taxon>Roseovarius</taxon>
    </lineage>
</organism>
<evidence type="ECO:0000313" key="7">
    <source>
        <dbReference type="EMBL" id="SEL83626.1"/>
    </source>
</evidence>
<proteinExistence type="inferred from homology"/>
<evidence type="ECO:0000256" key="3">
    <source>
        <dbReference type="ARBA" id="ARBA00022603"/>
    </source>
</evidence>
<dbReference type="AlphaFoldDB" id="A0A1H7TH09"/>
<dbReference type="EC" id="2.1.1.-" evidence="6"/>
<dbReference type="Gene3D" id="3.40.50.150">
    <property type="entry name" value="Vaccinia Virus protein VP39"/>
    <property type="match status" value="1"/>
</dbReference>
<dbReference type="EMBL" id="FOAG01000008">
    <property type="protein sequence ID" value="SEL83626.1"/>
    <property type="molecule type" value="Genomic_DNA"/>
</dbReference>
<dbReference type="Proteomes" id="UP000199582">
    <property type="component" value="Unassembled WGS sequence"/>
</dbReference>
<dbReference type="PANTHER" id="PTHR43648:SF1">
    <property type="entry name" value="ELECTRON TRANSFER FLAVOPROTEIN BETA SUBUNIT LYSINE METHYLTRANSFERASE"/>
    <property type="match status" value="1"/>
</dbReference>
<dbReference type="PANTHER" id="PTHR43648">
    <property type="entry name" value="ELECTRON TRANSFER FLAVOPROTEIN BETA SUBUNIT LYSINE METHYLTRANSFERASE"/>
    <property type="match status" value="1"/>
</dbReference>
<keyword evidence="2 6" id="KW-0963">Cytoplasm</keyword>
<comment type="catalytic activity">
    <reaction evidence="6">
        <text>L-lysyl-[protein] + 3 S-adenosyl-L-methionine = N(6),N(6),N(6)-trimethyl-L-lysyl-[protein] + 3 S-adenosyl-L-homocysteine + 3 H(+)</text>
        <dbReference type="Rhea" id="RHEA:54192"/>
        <dbReference type="Rhea" id="RHEA-COMP:9752"/>
        <dbReference type="Rhea" id="RHEA-COMP:13826"/>
        <dbReference type="ChEBI" id="CHEBI:15378"/>
        <dbReference type="ChEBI" id="CHEBI:29969"/>
        <dbReference type="ChEBI" id="CHEBI:57856"/>
        <dbReference type="ChEBI" id="CHEBI:59789"/>
        <dbReference type="ChEBI" id="CHEBI:61961"/>
    </reaction>
</comment>
<keyword evidence="7" id="KW-0687">Ribonucleoprotein</keyword>
<keyword evidence="4 6" id="KW-0808">Transferase</keyword>
<keyword evidence="5 6" id="KW-0949">S-adenosyl-L-methionine</keyword>
<comment type="similarity">
    <text evidence="1 6">Belongs to the methyltransferase superfamily. PrmA family.</text>
</comment>
<dbReference type="HAMAP" id="MF_00735">
    <property type="entry name" value="Methyltr_PrmA"/>
    <property type="match status" value="1"/>
</dbReference>
<reference evidence="7 8" key="1">
    <citation type="submission" date="2016-10" db="EMBL/GenBank/DDBJ databases">
        <authorList>
            <person name="de Groot N.N."/>
        </authorList>
    </citation>
    <scope>NUCLEOTIDE SEQUENCE [LARGE SCALE GENOMIC DNA]</scope>
    <source>
        <strain evidence="7 8">DSM 100674</strain>
    </source>
</reference>
<feature type="binding site" evidence="6">
    <location>
        <position position="247"/>
    </location>
    <ligand>
        <name>S-adenosyl-L-methionine</name>
        <dbReference type="ChEBI" id="CHEBI:59789"/>
    </ligand>
</feature>
<evidence type="ECO:0000256" key="6">
    <source>
        <dbReference type="HAMAP-Rule" id="MF_00735"/>
    </source>
</evidence>
<accession>A0A1H7TH09</accession>
<dbReference type="InterPro" id="IPR004498">
    <property type="entry name" value="Ribosomal_PrmA_MeTrfase"/>
</dbReference>
<dbReference type="InterPro" id="IPR029063">
    <property type="entry name" value="SAM-dependent_MTases_sf"/>
</dbReference>
<evidence type="ECO:0000256" key="1">
    <source>
        <dbReference type="ARBA" id="ARBA00009741"/>
    </source>
</evidence>
<gene>
    <name evidence="6" type="primary">prmA</name>
    <name evidence="7" type="ORF">SAMN05443999_108164</name>
</gene>
<keyword evidence="8" id="KW-1185">Reference proteome</keyword>
<name>A0A1H7TH09_9RHOB</name>
<feature type="binding site" evidence="6">
    <location>
        <position position="154"/>
    </location>
    <ligand>
        <name>S-adenosyl-L-methionine</name>
        <dbReference type="ChEBI" id="CHEBI:59789"/>
    </ligand>
</feature>
<feature type="binding site" evidence="6">
    <location>
        <position position="200"/>
    </location>
    <ligand>
        <name>S-adenosyl-L-methionine</name>
        <dbReference type="ChEBI" id="CHEBI:59789"/>
    </ligand>
</feature>
<dbReference type="CDD" id="cd02440">
    <property type="entry name" value="AdoMet_MTases"/>
    <property type="match status" value="1"/>
</dbReference>